<reference evidence="3" key="2">
    <citation type="submission" date="2025-08" db="UniProtKB">
        <authorList>
            <consortium name="Ensembl"/>
        </authorList>
    </citation>
    <scope>IDENTIFICATION</scope>
</reference>
<keyword evidence="1" id="KW-0812">Transmembrane</keyword>
<accession>A0A8K9V3X3</accession>
<evidence type="ECO:0000259" key="2">
    <source>
        <dbReference type="PROSITE" id="PS50878"/>
    </source>
</evidence>
<keyword evidence="4" id="KW-1185">Reference proteome</keyword>
<evidence type="ECO:0000256" key="1">
    <source>
        <dbReference type="SAM" id="Phobius"/>
    </source>
</evidence>
<dbReference type="SUPFAM" id="SSF56672">
    <property type="entry name" value="DNA/RNA polymerases"/>
    <property type="match status" value="1"/>
</dbReference>
<feature type="domain" description="Reverse transcriptase" evidence="2">
    <location>
        <begin position="59"/>
        <end position="320"/>
    </location>
</feature>
<name>A0A8K9V3X3_ONCMY</name>
<reference evidence="3" key="3">
    <citation type="submission" date="2025-09" db="UniProtKB">
        <authorList>
            <consortium name="Ensembl"/>
        </authorList>
    </citation>
    <scope>IDENTIFICATION</scope>
</reference>
<dbReference type="CDD" id="cd01650">
    <property type="entry name" value="RT_nLTR_like"/>
    <property type="match status" value="1"/>
</dbReference>
<keyword evidence="1" id="KW-0472">Membrane</keyword>
<sequence>MRASAVPDDCVNALSIVDVSKTFKQVNIHKAAGPDGLPGRVLRACADQLAGVFTDFFNMSLIESVILTCLKQTTIVPVPKNTKATCLNDYRPVALTFVAMKCFERLVMAHINTIIPESLDPLQFSYSPNRSTDDAISIALHTAHSHLDKRNTYVRMLFIDYSSAFNTIVSSKLITKLRILGLNTFLCNWILYFLTGRPQVVRVGSNTSATLFLNTEAPQGCVLSPLLYSLFTHDCMVRHESNTIIKFADNTTVLGLITDNDETAYREEVRDLAGWNLSLNVTKTKEMIVDYRKRSTHVPILIDGAVVEQVERFKFLGVHINNKLDWSKHTKTVVKRARQCLFQETYFRKLKRFGMGPEILKRFYSCNIGSILTGCITAWYGNCSAYDRKALQRVVRTAQYITGAKLPAIQDLYTTRCQRKALKMVKDPSHPSHRLFSLLTYGKRYRSAKSRTKRPLNSFYPQAIRLLNRSPNGYSDYLHCVPPNPSFTLLLLSVYLIYIVTLTIHSCTNYLNGPTNQCSSTLANRAICIVSHHPPTPLFTLMLLTVPHICIVTLTIPTCTYYLKKPD</sequence>
<evidence type="ECO:0000313" key="4">
    <source>
        <dbReference type="Proteomes" id="UP000694395"/>
    </source>
</evidence>
<dbReference type="GeneTree" id="ENSGT01020000230367"/>
<dbReference type="PROSITE" id="PS50878">
    <property type="entry name" value="RT_POL"/>
    <property type="match status" value="1"/>
</dbReference>
<dbReference type="InterPro" id="IPR000477">
    <property type="entry name" value="RT_dom"/>
</dbReference>
<dbReference type="InterPro" id="IPR043502">
    <property type="entry name" value="DNA/RNA_pol_sf"/>
</dbReference>
<dbReference type="Pfam" id="PF00078">
    <property type="entry name" value="RVT_1"/>
    <property type="match status" value="1"/>
</dbReference>
<keyword evidence="1" id="KW-1133">Transmembrane helix</keyword>
<organism evidence="3 4">
    <name type="scientific">Oncorhynchus mykiss</name>
    <name type="common">Rainbow trout</name>
    <name type="synonym">Salmo gairdneri</name>
    <dbReference type="NCBI Taxonomy" id="8022"/>
    <lineage>
        <taxon>Eukaryota</taxon>
        <taxon>Metazoa</taxon>
        <taxon>Chordata</taxon>
        <taxon>Craniata</taxon>
        <taxon>Vertebrata</taxon>
        <taxon>Euteleostomi</taxon>
        <taxon>Actinopterygii</taxon>
        <taxon>Neopterygii</taxon>
        <taxon>Teleostei</taxon>
        <taxon>Protacanthopterygii</taxon>
        <taxon>Salmoniformes</taxon>
        <taxon>Salmonidae</taxon>
        <taxon>Salmoninae</taxon>
        <taxon>Oncorhynchus</taxon>
    </lineage>
</organism>
<dbReference type="PANTHER" id="PTHR47510">
    <property type="entry name" value="REVERSE TRANSCRIPTASE DOMAIN-CONTAINING PROTEIN"/>
    <property type="match status" value="1"/>
</dbReference>
<dbReference type="PANTHER" id="PTHR47510:SF3">
    <property type="entry name" value="ENDO_EXONUCLEASE_PHOSPHATASE DOMAIN-CONTAINING PROTEIN"/>
    <property type="match status" value="1"/>
</dbReference>
<feature type="transmembrane region" description="Helical" evidence="1">
    <location>
        <begin position="538"/>
        <end position="563"/>
    </location>
</feature>
<proteinExistence type="predicted"/>
<evidence type="ECO:0000313" key="3">
    <source>
        <dbReference type="Ensembl" id="ENSOMYP00000114261.1"/>
    </source>
</evidence>
<dbReference type="AlphaFoldDB" id="A0A8K9V3X3"/>
<reference evidence="3" key="1">
    <citation type="submission" date="2020-07" db="EMBL/GenBank/DDBJ databases">
        <title>A long reads based de novo assembly of the rainbow trout Arlee double haploid line genome.</title>
        <authorList>
            <person name="Gao G."/>
            <person name="Palti Y."/>
        </authorList>
    </citation>
    <scope>NUCLEOTIDE SEQUENCE [LARGE SCALE GENOMIC DNA]</scope>
</reference>
<dbReference type="Proteomes" id="UP000694395">
    <property type="component" value="Chromosome Y"/>
</dbReference>
<protein>
    <recommendedName>
        <fullName evidence="2">Reverse transcriptase domain-containing protein</fullName>
    </recommendedName>
</protein>
<dbReference type="Ensembl" id="ENSOMYT00000135377.1">
    <property type="protein sequence ID" value="ENSOMYP00000114261.1"/>
    <property type="gene ID" value="ENSOMYG00000059402.1"/>
</dbReference>